<dbReference type="AlphaFoldDB" id="A0A4R4UGK1"/>
<feature type="region of interest" description="Disordered" evidence="1">
    <location>
        <begin position="169"/>
        <end position="204"/>
    </location>
</feature>
<organism evidence="3 4">
    <name type="scientific">Nonomuraea deserti</name>
    <dbReference type="NCBI Taxonomy" id="1848322"/>
    <lineage>
        <taxon>Bacteria</taxon>
        <taxon>Bacillati</taxon>
        <taxon>Actinomycetota</taxon>
        <taxon>Actinomycetes</taxon>
        <taxon>Streptosporangiales</taxon>
        <taxon>Streptosporangiaceae</taxon>
        <taxon>Nonomuraea</taxon>
    </lineage>
</organism>
<feature type="compositionally biased region" description="Basic and acidic residues" evidence="1">
    <location>
        <begin position="187"/>
        <end position="197"/>
    </location>
</feature>
<feature type="domain" description="DUF58" evidence="2">
    <location>
        <begin position="400"/>
        <end position="569"/>
    </location>
</feature>
<evidence type="ECO:0000256" key="1">
    <source>
        <dbReference type="SAM" id="MobiDB-lite"/>
    </source>
</evidence>
<dbReference type="Pfam" id="PF01882">
    <property type="entry name" value="DUF58"/>
    <property type="match status" value="1"/>
</dbReference>
<feature type="compositionally biased region" description="Basic and acidic residues" evidence="1">
    <location>
        <begin position="87"/>
        <end position="107"/>
    </location>
</feature>
<keyword evidence="4" id="KW-1185">Reference proteome</keyword>
<protein>
    <submittedName>
        <fullName evidence="3">DUF58 domain-containing protein</fullName>
    </submittedName>
</protein>
<evidence type="ECO:0000313" key="3">
    <source>
        <dbReference type="EMBL" id="TDC90907.1"/>
    </source>
</evidence>
<proteinExistence type="predicted"/>
<comment type="caution">
    <text evidence="3">The sequence shown here is derived from an EMBL/GenBank/DDBJ whole genome shotgun (WGS) entry which is preliminary data.</text>
</comment>
<sequence>MRPGVHVQGRRRVRRRRGGVRAVDPRTPLCRARQAGRLHRQGQEPRRRPHLVAPGKRPERRHVHAGGPRQSPARPSRHQRRGHRAHERPVLHVDAAREERGRRERGTRGGHGRPAAAPRPVPQRQQRSQEHAHPARTGPGRRGGTHPQGPVHHHDRHLPAERRLLHRHRHGHEQQRLEQGPVQPRQRLAERRADGHPEGGLPRRPALGVHVITRAGWGLAAASALVYAAGAPFGYAQAAVLAVAGIAAVGAGALWTLRGAGLDVRREVTPGKVARGEPAVALLHVRNSGRWRHAGLTARDTCRGTSVAVEVPALARDTARTVSYRLPTRRRGETPVGPLRLDRTDPFGLARRSVAYGWPDLLLVRPRTVPLRPLNAGRQRHLDGLASRSAPNGAVGFNGLRDYVIGDDLRHVHWRSTARTGVLMVKELTDVNLPSTVTVLDTRHSAYEGDDEFELAVDVAASVACAVTRDRFPVRLLTGEGELLHAKGSPGEAEEVLDRLALVERAPRAESPLQVLRHAGSGGALVLVSGTYAALADAAAVRRRFDRVLFVRVGDPRDGGPPAAAGVTVLEAGDLDELAAAWPH</sequence>
<dbReference type="InterPro" id="IPR002881">
    <property type="entry name" value="DUF58"/>
</dbReference>
<feature type="compositionally biased region" description="Low complexity" evidence="1">
    <location>
        <begin position="113"/>
        <end position="126"/>
    </location>
</feature>
<dbReference type="PANTHER" id="PTHR34351">
    <property type="entry name" value="SLR1927 PROTEIN-RELATED"/>
    <property type="match status" value="1"/>
</dbReference>
<name>A0A4R4UGK1_9ACTN</name>
<feature type="compositionally biased region" description="Basic residues" evidence="1">
    <location>
        <begin position="75"/>
        <end position="86"/>
    </location>
</feature>
<gene>
    <name evidence="3" type="ORF">E1292_43130</name>
</gene>
<feature type="region of interest" description="Disordered" evidence="1">
    <location>
        <begin position="1"/>
        <end position="155"/>
    </location>
</feature>
<evidence type="ECO:0000313" key="4">
    <source>
        <dbReference type="Proteomes" id="UP000295258"/>
    </source>
</evidence>
<evidence type="ECO:0000259" key="2">
    <source>
        <dbReference type="Pfam" id="PF01882"/>
    </source>
</evidence>
<reference evidence="3 4" key="1">
    <citation type="submission" date="2019-03" db="EMBL/GenBank/DDBJ databases">
        <title>Draft genome sequences of novel Actinobacteria.</title>
        <authorList>
            <person name="Sahin N."/>
            <person name="Ay H."/>
            <person name="Saygin H."/>
        </authorList>
    </citation>
    <scope>NUCLEOTIDE SEQUENCE [LARGE SCALE GENOMIC DNA]</scope>
    <source>
        <strain evidence="3 4">KC310</strain>
    </source>
</reference>
<dbReference type="EMBL" id="SMKO01000213">
    <property type="protein sequence ID" value="TDC90907.1"/>
    <property type="molecule type" value="Genomic_DNA"/>
</dbReference>
<dbReference type="PANTHER" id="PTHR34351:SF1">
    <property type="entry name" value="SLR1927 PROTEIN"/>
    <property type="match status" value="1"/>
</dbReference>
<feature type="compositionally biased region" description="Basic residues" evidence="1">
    <location>
        <begin position="8"/>
        <end position="19"/>
    </location>
</feature>
<accession>A0A4R4UGK1</accession>
<dbReference type="Proteomes" id="UP000295258">
    <property type="component" value="Unassembled WGS sequence"/>
</dbReference>